<dbReference type="AlphaFoldDB" id="A0A3P7G174"/>
<reference evidence="1 2" key="1">
    <citation type="submission" date="2018-11" db="EMBL/GenBank/DDBJ databases">
        <authorList>
            <consortium name="Pathogen Informatics"/>
        </authorList>
    </citation>
    <scope>NUCLEOTIDE SEQUENCE [LARGE SCALE GENOMIC DNA]</scope>
</reference>
<organism evidence="1 2">
    <name type="scientific">Wuchereria bancrofti</name>
    <dbReference type="NCBI Taxonomy" id="6293"/>
    <lineage>
        <taxon>Eukaryota</taxon>
        <taxon>Metazoa</taxon>
        <taxon>Ecdysozoa</taxon>
        <taxon>Nematoda</taxon>
        <taxon>Chromadorea</taxon>
        <taxon>Rhabditida</taxon>
        <taxon>Spirurina</taxon>
        <taxon>Spiruromorpha</taxon>
        <taxon>Filarioidea</taxon>
        <taxon>Onchocercidae</taxon>
        <taxon>Wuchereria</taxon>
    </lineage>
</organism>
<protein>
    <submittedName>
        <fullName evidence="1">Uncharacterized protein</fullName>
    </submittedName>
</protein>
<gene>
    <name evidence="1" type="ORF">WBA_LOCUS8511</name>
</gene>
<evidence type="ECO:0000313" key="2">
    <source>
        <dbReference type="Proteomes" id="UP000270924"/>
    </source>
</evidence>
<feature type="non-terminal residue" evidence="1">
    <location>
        <position position="202"/>
    </location>
</feature>
<name>A0A3P7G174_WUCBA</name>
<dbReference type="InParanoid" id="A0A3P7G174"/>
<dbReference type="EMBL" id="UYWW01007162">
    <property type="protein sequence ID" value="VDM15125.1"/>
    <property type="molecule type" value="Genomic_DNA"/>
</dbReference>
<sequence>MLPFYTRERKGVCSGGGAFLKFETTGLNNCVSSVLRSCERLNCMLAAYGLTVFREQMAENRLNFVDYGTNNQAIWEHHADANASIKALNNQSTQNSPWATKVPPANNLMSSQGCFFDSVAVGSNVNVLSYLQQHPNSFPVNDSVQSLLHDSSAAALTYNYPSSCSVTHHRMNSAQNNSSGQSDTIFQPQLLPNFSAAPFLST</sequence>
<evidence type="ECO:0000313" key="1">
    <source>
        <dbReference type="EMBL" id="VDM15125.1"/>
    </source>
</evidence>
<accession>A0A3P7G174</accession>
<proteinExistence type="predicted"/>
<keyword evidence="2" id="KW-1185">Reference proteome</keyword>
<dbReference type="Proteomes" id="UP000270924">
    <property type="component" value="Unassembled WGS sequence"/>
</dbReference>